<evidence type="ECO:0000313" key="5">
    <source>
        <dbReference type="EMBL" id="KGF29990.1"/>
    </source>
</evidence>
<evidence type="ECO:0000256" key="4">
    <source>
        <dbReference type="SAM" id="SignalP"/>
    </source>
</evidence>
<evidence type="ECO:0000256" key="3">
    <source>
        <dbReference type="PROSITE-ProRule" id="PRU00023"/>
    </source>
</evidence>
<keyword evidence="1" id="KW-0677">Repeat</keyword>
<dbReference type="RefSeq" id="WP_052043648.1">
    <property type="nucleotide sequence ID" value="NZ_JRNI01000031.1"/>
</dbReference>
<feature type="signal peptide" evidence="4">
    <location>
        <begin position="1"/>
        <end position="28"/>
    </location>
</feature>
<feature type="repeat" description="ANK" evidence="3">
    <location>
        <begin position="156"/>
        <end position="188"/>
    </location>
</feature>
<accession>A0A095Z5I8</accession>
<dbReference type="AlphaFoldDB" id="A0A095Z5I8"/>
<gene>
    <name evidence="5" type="ORF">HMPREF2130_07990</name>
</gene>
<name>A0A095Z5I8_9BURK</name>
<dbReference type="eggNOG" id="COG0666">
    <property type="taxonomic scope" value="Bacteria"/>
</dbReference>
<dbReference type="PROSITE" id="PS50088">
    <property type="entry name" value="ANK_REPEAT"/>
    <property type="match status" value="2"/>
</dbReference>
<dbReference type="PRINTS" id="PR01415">
    <property type="entry name" value="ANKYRIN"/>
</dbReference>
<keyword evidence="2 3" id="KW-0040">ANK repeat</keyword>
<keyword evidence="6" id="KW-1185">Reference proteome</keyword>
<comment type="caution">
    <text evidence="5">The sequence shown here is derived from an EMBL/GenBank/DDBJ whole genome shotgun (WGS) entry which is preliminary data.</text>
</comment>
<dbReference type="OrthoDB" id="198309at2"/>
<evidence type="ECO:0000256" key="2">
    <source>
        <dbReference type="ARBA" id="ARBA00023043"/>
    </source>
</evidence>
<feature type="repeat" description="ANK" evidence="3">
    <location>
        <begin position="123"/>
        <end position="148"/>
    </location>
</feature>
<dbReference type="SUPFAM" id="SSF48403">
    <property type="entry name" value="Ankyrin repeat"/>
    <property type="match status" value="1"/>
</dbReference>
<dbReference type="InterPro" id="IPR036770">
    <property type="entry name" value="Ankyrin_rpt-contain_sf"/>
</dbReference>
<dbReference type="Proteomes" id="UP000029629">
    <property type="component" value="Unassembled WGS sequence"/>
</dbReference>
<dbReference type="Pfam" id="PF12796">
    <property type="entry name" value="Ank_2"/>
    <property type="match status" value="2"/>
</dbReference>
<reference evidence="5 6" key="1">
    <citation type="submission" date="2014-07" db="EMBL/GenBank/DDBJ databases">
        <authorList>
            <person name="McCorrison J."/>
            <person name="Sanka R."/>
            <person name="Torralba M."/>
            <person name="Gillis M."/>
            <person name="Haft D.H."/>
            <person name="Methe B."/>
            <person name="Sutton G."/>
            <person name="Nelson K.E."/>
        </authorList>
    </citation>
    <scope>NUCLEOTIDE SEQUENCE [LARGE SCALE GENOMIC DNA]</scope>
    <source>
        <strain evidence="5 6">DNF00040</strain>
    </source>
</reference>
<organism evidence="5 6">
    <name type="scientific">Oligella urethralis DNF00040</name>
    <dbReference type="NCBI Taxonomy" id="1401065"/>
    <lineage>
        <taxon>Bacteria</taxon>
        <taxon>Pseudomonadati</taxon>
        <taxon>Pseudomonadota</taxon>
        <taxon>Betaproteobacteria</taxon>
        <taxon>Burkholderiales</taxon>
        <taxon>Alcaligenaceae</taxon>
        <taxon>Oligella</taxon>
    </lineage>
</organism>
<dbReference type="SMART" id="SM00248">
    <property type="entry name" value="ANK"/>
    <property type="match status" value="4"/>
</dbReference>
<proteinExistence type="predicted"/>
<feature type="chain" id="PRO_5001922608" evidence="4">
    <location>
        <begin position="29"/>
        <end position="211"/>
    </location>
</feature>
<dbReference type="Gene3D" id="1.25.40.20">
    <property type="entry name" value="Ankyrin repeat-containing domain"/>
    <property type="match status" value="1"/>
</dbReference>
<protein>
    <submittedName>
        <fullName evidence="5">Ankyrin</fullName>
    </submittedName>
</protein>
<evidence type="ECO:0000313" key="6">
    <source>
        <dbReference type="Proteomes" id="UP000029629"/>
    </source>
</evidence>
<evidence type="ECO:0000256" key="1">
    <source>
        <dbReference type="ARBA" id="ARBA00022737"/>
    </source>
</evidence>
<dbReference type="PANTHER" id="PTHR24171">
    <property type="entry name" value="ANKYRIN REPEAT DOMAIN-CONTAINING PROTEIN 39-RELATED"/>
    <property type="match status" value="1"/>
</dbReference>
<dbReference type="EMBL" id="JRNI01000031">
    <property type="protein sequence ID" value="KGF29990.1"/>
    <property type="molecule type" value="Genomic_DNA"/>
</dbReference>
<dbReference type="PROSITE" id="PS50297">
    <property type="entry name" value="ANK_REP_REGION"/>
    <property type="match status" value="2"/>
</dbReference>
<sequence length="211" mass="23241">MRLGVKQQIFAFISALMLLLCLQSPALANDWWVDVRNDRVSKLLDAIERGQDPNILNGDGHTALIYAYREGALKSFEALATHPKVDINKQNSYYETAIMYPALADDLARVQLLVKHGAQLNNLGWSPIHYAAIKGNAKIVKYLLDHGAWPNSPAPDGSNPLMMSVSARNVEAVKALLEAGADPRAVNFDGISALDIAKKMNHREILELLSK</sequence>
<keyword evidence="4" id="KW-0732">Signal</keyword>
<dbReference type="InterPro" id="IPR002110">
    <property type="entry name" value="Ankyrin_rpt"/>
</dbReference>